<accession>A0A3G2JTX0</accession>
<proteinExistence type="predicted"/>
<dbReference type="RefSeq" id="YP_010797789.1">
    <property type="nucleotide sequence ID" value="NC_076246.1"/>
</dbReference>
<sequence>MQICVYTLAVTSVGTHDVEVVSKMIDKYFYPIFMIHSAVDTLAVCEDKMYVDNDVYTFVYYENFLRNKHVSNQFAVTIQEYGDLNMKIPMIKKVVYIVTNNNGVIVLSDYY</sequence>
<organism evidence="1 2">
    <name type="scientific">Spodoptera exigua multiple nucleopolyhedrovirus</name>
    <dbReference type="NCBI Taxonomy" id="10454"/>
    <lineage>
        <taxon>Viruses</taxon>
        <taxon>Viruses incertae sedis</taxon>
        <taxon>Naldaviricetes</taxon>
        <taxon>Lefavirales</taxon>
        <taxon>Baculoviridae</taxon>
        <taxon>Alphabaculovirus</taxon>
    </lineage>
</organism>
<keyword evidence="2" id="KW-1185">Reference proteome</keyword>
<name>A0A3G2JTX0_9ABAC</name>
<dbReference type="KEGG" id="vg:80535781"/>
<evidence type="ECO:0000313" key="2">
    <source>
        <dbReference type="Proteomes" id="UP000676073"/>
    </source>
</evidence>
<reference evidence="1 2" key="1">
    <citation type="submission" date="2018-05" db="EMBL/GenBank/DDBJ databases">
        <title>The genome sequence of a novel Spodoptera exigua multiple nucleopolyhedrovirus, SeMNPV-QD, isolated from Qingdao, China.</title>
        <authorList>
            <person name="Chen Y."/>
            <person name="Qi B."/>
            <person name="Zheng G."/>
            <person name="Zhang Y."/>
            <person name="Li C."/>
        </authorList>
    </citation>
    <scope>NUCLEOTIDE SEQUENCE [LARGE SCALE GENOMIC DNA]</scope>
    <source>
        <strain evidence="1">SeMNPV-QD</strain>
    </source>
</reference>
<dbReference type="GeneID" id="80535781"/>
<dbReference type="Proteomes" id="UP000676073">
    <property type="component" value="Segment"/>
</dbReference>
<dbReference type="EMBL" id="MH370144">
    <property type="protein sequence ID" value="AYN44985.1"/>
    <property type="molecule type" value="Genomic_DNA"/>
</dbReference>
<gene>
    <name evidence="1" type="primary">se25</name>
    <name evidence="1" type="ORF">SENV_ORF25</name>
</gene>
<protein>
    <submittedName>
        <fullName evidence="1">Se25</fullName>
    </submittedName>
</protein>
<evidence type="ECO:0000313" key="1">
    <source>
        <dbReference type="EMBL" id="AYN44985.1"/>
    </source>
</evidence>